<evidence type="ECO:0000256" key="1">
    <source>
        <dbReference type="ARBA" id="ARBA00001936"/>
    </source>
</evidence>
<dbReference type="EMBL" id="BSYO01000005">
    <property type="protein sequence ID" value="GMH05296.1"/>
    <property type="molecule type" value="Genomic_DNA"/>
</dbReference>
<comment type="caution">
    <text evidence="15">The sequence shown here is derived from an EMBL/GenBank/DDBJ whole genome shotgun (WGS) entry which is preliminary data.</text>
</comment>
<comment type="cofactor">
    <cofactor evidence="2">
        <name>Mg(2+)</name>
        <dbReference type="ChEBI" id="CHEBI:18420"/>
    </cofactor>
</comment>
<gene>
    <name evidence="15" type="ORF">Nepgr_007136</name>
</gene>
<keyword evidence="5" id="KW-0479">Metal-binding</keyword>
<evidence type="ECO:0000313" key="16">
    <source>
        <dbReference type="Proteomes" id="UP001279734"/>
    </source>
</evidence>
<dbReference type="InterPro" id="IPR036691">
    <property type="entry name" value="Endo/exonu/phosph_ase_sf"/>
</dbReference>
<comment type="subcellular location">
    <subcellularLocation>
        <location evidence="3">Nucleus</location>
        <location evidence="3">PML body</location>
    </subcellularLocation>
</comment>
<dbReference type="PROSITE" id="PS01358">
    <property type="entry name" value="ZF_RANBP2_1"/>
    <property type="match status" value="1"/>
</dbReference>
<keyword evidence="11" id="KW-0234">DNA repair</keyword>
<comment type="cofactor">
    <cofactor evidence="1">
        <name>Mn(2+)</name>
        <dbReference type="ChEBI" id="CHEBI:29035"/>
    </cofactor>
</comment>
<dbReference type="GO" id="GO:0070260">
    <property type="term" value="F:5'-tyrosyl-DNA phosphodiesterase activity"/>
    <property type="evidence" value="ECO:0007669"/>
    <property type="project" value="TreeGrafter"/>
</dbReference>
<dbReference type="CDD" id="cd09080">
    <property type="entry name" value="TDP2"/>
    <property type="match status" value="1"/>
</dbReference>
<dbReference type="PANTHER" id="PTHR15822:SF4">
    <property type="entry name" value="TYROSYL-DNA PHOSPHODIESTERASE 2"/>
    <property type="match status" value="1"/>
</dbReference>
<sequence>MTIGAQSGFRTSTLSSVTFNYRSLLFKFKPTLRRLSLYSSNNNFLNNKIFPESKHIISTRKIMSWTCTRCTFVNPQSQKSTCEICLSPQLPPPPPQPPLTSPSHSLSLSSQVPHPPISSSSSSSPPKWSCKACTFLNPYNISNCQVCDTRASLSSLSTIDDLNILDPDDDSASSVGSIFYPLRRCSTKIPDPMDLVEKLSPKRKTPDLVDMKHDELGGFRGVKSAKKAVISEKAEAENGLVKMAENAETHKGLRMIKILSYNVWFREDLEMHNRMQAIGELIQLHSPHVICFQEVTPNIYAAFQKSGWWKKYHCSVSHEMAHSAAYFCMQLVSLPVKYFSQTPFSNSIMGRELCIAEIAVEVEKPLVVATTHLESPCPAPPTWDQMFSKERVQQAKEAVNLLGRYKNVIFCGDMNWCDKLDGQFPFLEGWVDAWLKLRPKEVGWTYDTKSNKMLLGNRTLQKRLDRFICHLHDFEISGIEMIGTEAITGLSHCKEKKRKGGIQKLELPVLPSDHYGLLLTITSQ</sequence>
<evidence type="ECO:0000256" key="2">
    <source>
        <dbReference type="ARBA" id="ARBA00001946"/>
    </source>
</evidence>
<evidence type="ECO:0000256" key="12">
    <source>
        <dbReference type="ARBA" id="ARBA00023242"/>
    </source>
</evidence>
<evidence type="ECO:0000256" key="13">
    <source>
        <dbReference type="SAM" id="MobiDB-lite"/>
    </source>
</evidence>
<dbReference type="PANTHER" id="PTHR15822">
    <property type="entry name" value="TRAF AND TNF RECEPTOR-ASSOCIATED PROTEIN"/>
    <property type="match status" value="1"/>
</dbReference>
<evidence type="ECO:0000313" key="15">
    <source>
        <dbReference type="EMBL" id="GMH05296.1"/>
    </source>
</evidence>
<evidence type="ECO:0000256" key="11">
    <source>
        <dbReference type="ARBA" id="ARBA00023204"/>
    </source>
</evidence>
<dbReference type="SUPFAM" id="SSF56219">
    <property type="entry name" value="DNase I-like"/>
    <property type="match status" value="1"/>
</dbReference>
<dbReference type="Gene3D" id="3.60.10.10">
    <property type="entry name" value="Endonuclease/exonuclease/phosphatase"/>
    <property type="match status" value="1"/>
</dbReference>
<organism evidence="15 16">
    <name type="scientific">Nepenthes gracilis</name>
    <name type="common">Slender pitcher plant</name>
    <dbReference type="NCBI Taxonomy" id="150966"/>
    <lineage>
        <taxon>Eukaryota</taxon>
        <taxon>Viridiplantae</taxon>
        <taxon>Streptophyta</taxon>
        <taxon>Embryophyta</taxon>
        <taxon>Tracheophyta</taxon>
        <taxon>Spermatophyta</taxon>
        <taxon>Magnoliopsida</taxon>
        <taxon>eudicotyledons</taxon>
        <taxon>Gunneridae</taxon>
        <taxon>Pentapetalae</taxon>
        <taxon>Caryophyllales</taxon>
        <taxon>Nepenthaceae</taxon>
        <taxon>Nepenthes</taxon>
    </lineage>
</organism>
<feature type="region of interest" description="Disordered" evidence="13">
    <location>
        <begin position="93"/>
        <end position="126"/>
    </location>
</feature>
<dbReference type="GO" id="GO:0006302">
    <property type="term" value="P:double-strand break repair"/>
    <property type="evidence" value="ECO:0007669"/>
    <property type="project" value="TreeGrafter"/>
</dbReference>
<feature type="domain" description="RanBP2-type" evidence="14">
    <location>
        <begin position="128"/>
        <end position="147"/>
    </location>
</feature>
<evidence type="ECO:0000259" key="14">
    <source>
        <dbReference type="PROSITE" id="PS01358"/>
    </source>
</evidence>
<dbReference type="AlphaFoldDB" id="A0AAD3XI86"/>
<evidence type="ECO:0000256" key="9">
    <source>
        <dbReference type="ARBA" id="ARBA00022833"/>
    </source>
</evidence>
<dbReference type="InterPro" id="IPR005135">
    <property type="entry name" value="Endo/exonuclease/phosphatase"/>
</dbReference>
<dbReference type="GO" id="GO:0005737">
    <property type="term" value="C:cytoplasm"/>
    <property type="evidence" value="ECO:0007669"/>
    <property type="project" value="TreeGrafter"/>
</dbReference>
<dbReference type="InterPro" id="IPR001876">
    <property type="entry name" value="Znf_RanBP2"/>
</dbReference>
<keyword evidence="10" id="KW-0460">Magnesium</keyword>
<dbReference type="GO" id="GO:0003697">
    <property type="term" value="F:single-stranded DNA binding"/>
    <property type="evidence" value="ECO:0007669"/>
    <property type="project" value="TreeGrafter"/>
</dbReference>
<evidence type="ECO:0000256" key="4">
    <source>
        <dbReference type="ARBA" id="ARBA00022722"/>
    </source>
</evidence>
<keyword evidence="6" id="KW-0227">DNA damage</keyword>
<keyword evidence="9" id="KW-0862">Zinc</keyword>
<dbReference type="InterPro" id="IPR051547">
    <property type="entry name" value="TDP2-like"/>
</dbReference>
<keyword evidence="7" id="KW-0863">Zinc-finger</keyword>
<dbReference type="Gene3D" id="2.30.30.380">
    <property type="entry name" value="Zn-finger domain of Sec23/24"/>
    <property type="match status" value="1"/>
</dbReference>
<protein>
    <recommendedName>
        <fullName evidence="14">RanBP2-type domain-containing protein</fullName>
    </recommendedName>
</protein>
<keyword evidence="4" id="KW-0540">Nuclease</keyword>
<evidence type="ECO:0000256" key="3">
    <source>
        <dbReference type="ARBA" id="ARBA00004322"/>
    </source>
</evidence>
<evidence type="ECO:0000256" key="10">
    <source>
        <dbReference type="ARBA" id="ARBA00022842"/>
    </source>
</evidence>
<dbReference type="InterPro" id="IPR036443">
    <property type="entry name" value="Znf_RanBP2_sf"/>
</dbReference>
<keyword evidence="16" id="KW-1185">Reference proteome</keyword>
<dbReference type="GO" id="GO:0004518">
    <property type="term" value="F:nuclease activity"/>
    <property type="evidence" value="ECO:0007669"/>
    <property type="project" value="UniProtKB-KW"/>
</dbReference>
<evidence type="ECO:0000256" key="8">
    <source>
        <dbReference type="ARBA" id="ARBA00022801"/>
    </source>
</evidence>
<keyword evidence="12" id="KW-0539">Nucleus</keyword>
<evidence type="ECO:0000256" key="6">
    <source>
        <dbReference type="ARBA" id="ARBA00022763"/>
    </source>
</evidence>
<dbReference type="GO" id="GO:0008270">
    <property type="term" value="F:zinc ion binding"/>
    <property type="evidence" value="ECO:0007669"/>
    <property type="project" value="UniProtKB-KW"/>
</dbReference>
<dbReference type="FunFam" id="3.60.10.10:FF:000058">
    <property type="entry name" value="Tyrosyl-DNA phosphodiesterase 2"/>
    <property type="match status" value="1"/>
</dbReference>
<keyword evidence="8" id="KW-0378">Hydrolase</keyword>
<reference evidence="15" key="1">
    <citation type="submission" date="2023-05" db="EMBL/GenBank/DDBJ databases">
        <title>Nepenthes gracilis genome sequencing.</title>
        <authorList>
            <person name="Fukushima K."/>
        </authorList>
    </citation>
    <scope>NUCLEOTIDE SEQUENCE</scope>
    <source>
        <strain evidence="15">SING2019-196</strain>
    </source>
</reference>
<evidence type="ECO:0000256" key="5">
    <source>
        <dbReference type="ARBA" id="ARBA00022723"/>
    </source>
</evidence>
<accession>A0AAD3XI86</accession>
<proteinExistence type="predicted"/>
<feature type="compositionally biased region" description="Low complexity" evidence="13">
    <location>
        <begin position="101"/>
        <end position="126"/>
    </location>
</feature>
<dbReference type="Proteomes" id="UP001279734">
    <property type="component" value="Unassembled WGS sequence"/>
</dbReference>
<name>A0AAD3XI86_NEPGR</name>
<dbReference type="SUPFAM" id="SSF90209">
    <property type="entry name" value="Ran binding protein zinc finger-like"/>
    <property type="match status" value="1"/>
</dbReference>
<dbReference type="Pfam" id="PF03372">
    <property type="entry name" value="Exo_endo_phos"/>
    <property type="match status" value="1"/>
</dbReference>
<evidence type="ECO:0000256" key="7">
    <source>
        <dbReference type="ARBA" id="ARBA00022771"/>
    </source>
</evidence>
<dbReference type="SMART" id="SM00547">
    <property type="entry name" value="ZnF_RBZ"/>
    <property type="match status" value="2"/>
</dbReference>